<gene>
    <name evidence="1" type="primary">AlNc14C201G8705</name>
    <name evidence="1" type="ORF">ALNC14_097970</name>
</gene>
<accession>F0WQP4</accession>
<reference evidence="1" key="1">
    <citation type="journal article" date="2011" name="PLoS Biol.">
        <title>Gene gain and loss during evolution of obligate parasitism in the white rust pathogen of Arabidopsis thaliana.</title>
        <authorList>
            <person name="Kemen E."/>
            <person name="Gardiner A."/>
            <person name="Schultz-Larsen T."/>
            <person name="Kemen A.C."/>
            <person name="Balmuth A.L."/>
            <person name="Robert-Seilaniantz A."/>
            <person name="Bailey K."/>
            <person name="Holub E."/>
            <person name="Studholme D.J."/>
            <person name="Maclean D."/>
            <person name="Jones J.D."/>
        </authorList>
    </citation>
    <scope>NUCLEOTIDE SEQUENCE</scope>
</reference>
<dbReference type="EMBL" id="FR824246">
    <property type="protein sequence ID" value="CCA23653.1"/>
    <property type="molecule type" value="Genomic_DNA"/>
</dbReference>
<reference evidence="1" key="2">
    <citation type="submission" date="2011-02" db="EMBL/GenBank/DDBJ databases">
        <authorList>
            <person name="MacLean D."/>
        </authorList>
    </citation>
    <scope>NUCLEOTIDE SEQUENCE</scope>
</reference>
<dbReference type="HOGENOM" id="CLU_2417770_0_0_1"/>
<sequence>MSPPPGRNYASPRDIMNGGILQCVEAATLGMPFDEEESFKSQRWFKSSTHGRHHRIIGVETRMEKYVLKIGGSIYHTRYNVIKVRNKATNTC</sequence>
<organism evidence="1">
    <name type="scientific">Albugo laibachii Nc14</name>
    <dbReference type="NCBI Taxonomy" id="890382"/>
    <lineage>
        <taxon>Eukaryota</taxon>
        <taxon>Sar</taxon>
        <taxon>Stramenopiles</taxon>
        <taxon>Oomycota</taxon>
        <taxon>Peronosporomycetes</taxon>
        <taxon>Albuginales</taxon>
        <taxon>Albuginaceae</taxon>
        <taxon>Albugo</taxon>
    </lineage>
</organism>
<evidence type="ECO:0000313" key="1">
    <source>
        <dbReference type="EMBL" id="CCA23653.1"/>
    </source>
</evidence>
<dbReference type="AlphaFoldDB" id="F0WQP4"/>
<name>F0WQP4_9STRA</name>
<proteinExistence type="predicted"/>
<protein>
    <submittedName>
        <fullName evidence="1">AlNc14C201G8705 protein</fullName>
    </submittedName>
</protein>